<evidence type="ECO:0000313" key="3">
    <source>
        <dbReference type="Proteomes" id="UP001152798"/>
    </source>
</evidence>
<protein>
    <submittedName>
        <fullName evidence="2">Uncharacterized protein</fullName>
    </submittedName>
</protein>
<sequence>MGDDRKARWLLEARKATSRQAKAYVCRLDRENWRSKRKHHAGDEKDYTGQGPFDKMVRGSYSTLSSTQEIVREEEDQSLLEKINENKT</sequence>
<organism evidence="2 3">
    <name type="scientific">Nezara viridula</name>
    <name type="common">Southern green stink bug</name>
    <name type="synonym">Cimex viridulus</name>
    <dbReference type="NCBI Taxonomy" id="85310"/>
    <lineage>
        <taxon>Eukaryota</taxon>
        <taxon>Metazoa</taxon>
        <taxon>Ecdysozoa</taxon>
        <taxon>Arthropoda</taxon>
        <taxon>Hexapoda</taxon>
        <taxon>Insecta</taxon>
        <taxon>Pterygota</taxon>
        <taxon>Neoptera</taxon>
        <taxon>Paraneoptera</taxon>
        <taxon>Hemiptera</taxon>
        <taxon>Heteroptera</taxon>
        <taxon>Panheteroptera</taxon>
        <taxon>Pentatomomorpha</taxon>
        <taxon>Pentatomoidea</taxon>
        <taxon>Pentatomidae</taxon>
        <taxon>Pentatominae</taxon>
        <taxon>Nezara</taxon>
    </lineage>
</organism>
<accession>A0A9P0H2T8</accession>
<feature type="region of interest" description="Disordered" evidence="1">
    <location>
        <begin position="35"/>
        <end position="54"/>
    </location>
</feature>
<dbReference type="AlphaFoldDB" id="A0A9P0H2T8"/>
<evidence type="ECO:0000313" key="2">
    <source>
        <dbReference type="EMBL" id="CAH1393136.1"/>
    </source>
</evidence>
<gene>
    <name evidence="2" type="ORF">NEZAVI_LOCUS3848</name>
</gene>
<evidence type="ECO:0000256" key="1">
    <source>
        <dbReference type="SAM" id="MobiDB-lite"/>
    </source>
</evidence>
<feature type="region of interest" description="Disordered" evidence="1">
    <location>
        <begin position="66"/>
        <end position="88"/>
    </location>
</feature>
<dbReference type="EMBL" id="OV725078">
    <property type="protein sequence ID" value="CAH1393136.1"/>
    <property type="molecule type" value="Genomic_DNA"/>
</dbReference>
<proteinExistence type="predicted"/>
<name>A0A9P0H2T8_NEZVI</name>
<reference evidence="2" key="1">
    <citation type="submission" date="2022-01" db="EMBL/GenBank/DDBJ databases">
        <authorList>
            <person name="King R."/>
        </authorList>
    </citation>
    <scope>NUCLEOTIDE SEQUENCE</scope>
</reference>
<keyword evidence="3" id="KW-1185">Reference proteome</keyword>
<dbReference type="Proteomes" id="UP001152798">
    <property type="component" value="Chromosome 2"/>
</dbReference>